<feature type="domain" description="Peptidase S1" evidence="9">
    <location>
        <begin position="22"/>
        <end position="242"/>
    </location>
</feature>
<dbReference type="EMBL" id="CAADRA010002458">
    <property type="protein sequence ID" value="VFT83248.1"/>
    <property type="molecule type" value="Genomic_DNA"/>
</dbReference>
<protein>
    <submittedName>
        <fullName evidence="11">Aste57867_6249 protein</fullName>
    </submittedName>
</protein>
<feature type="signal peptide" evidence="8">
    <location>
        <begin position="1"/>
        <end position="18"/>
    </location>
</feature>
<dbReference type="PANTHER" id="PTHR24276:SF98">
    <property type="entry name" value="FI18310P1-RELATED"/>
    <property type="match status" value="1"/>
</dbReference>
<gene>
    <name evidence="11" type="primary">Aste57867_6249</name>
    <name evidence="10" type="ORF">As57867_006235</name>
    <name evidence="11" type="ORF">ASTE57867_6249</name>
</gene>
<organism evidence="11 12">
    <name type="scientific">Aphanomyces stellatus</name>
    <dbReference type="NCBI Taxonomy" id="120398"/>
    <lineage>
        <taxon>Eukaryota</taxon>
        <taxon>Sar</taxon>
        <taxon>Stramenopiles</taxon>
        <taxon>Oomycota</taxon>
        <taxon>Saprolegniomycetes</taxon>
        <taxon>Saprolegniales</taxon>
        <taxon>Verrucalvaceae</taxon>
        <taxon>Aphanomyces</taxon>
    </lineage>
</organism>
<dbReference type="SMART" id="SM00020">
    <property type="entry name" value="Tryp_SPc"/>
    <property type="match status" value="1"/>
</dbReference>
<evidence type="ECO:0000256" key="6">
    <source>
        <dbReference type="RuleBase" id="RU363034"/>
    </source>
</evidence>
<dbReference type="AlphaFoldDB" id="A0A485KGD1"/>
<dbReference type="PRINTS" id="PR00722">
    <property type="entry name" value="CHYMOTRYPSIN"/>
</dbReference>
<dbReference type="Proteomes" id="UP000332933">
    <property type="component" value="Unassembled WGS sequence"/>
</dbReference>
<feature type="region of interest" description="Disordered" evidence="7">
    <location>
        <begin position="243"/>
        <end position="286"/>
    </location>
</feature>
<dbReference type="InterPro" id="IPR009003">
    <property type="entry name" value="Peptidase_S1_PA"/>
</dbReference>
<evidence type="ECO:0000259" key="9">
    <source>
        <dbReference type="PROSITE" id="PS50240"/>
    </source>
</evidence>
<evidence type="ECO:0000256" key="1">
    <source>
        <dbReference type="ARBA" id="ARBA00007664"/>
    </source>
</evidence>
<keyword evidence="2 8" id="KW-0732">Signal</keyword>
<evidence type="ECO:0000256" key="4">
    <source>
        <dbReference type="ARBA" id="ARBA00023157"/>
    </source>
</evidence>
<dbReference type="GO" id="GO:0006508">
    <property type="term" value="P:proteolysis"/>
    <property type="evidence" value="ECO:0007669"/>
    <property type="project" value="UniProtKB-KW"/>
</dbReference>
<reference evidence="10" key="2">
    <citation type="submission" date="2019-06" db="EMBL/GenBank/DDBJ databases">
        <title>Genomics analysis of Aphanomyces spp. identifies a new class of oomycete effector associated with host adaptation.</title>
        <authorList>
            <person name="Gaulin E."/>
        </authorList>
    </citation>
    <scope>NUCLEOTIDE SEQUENCE</scope>
    <source>
        <strain evidence="10">CBS 578.67</strain>
    </source>
</reference>
<evidence type="ECO:0000256" key="7">
    <source>
        <dbReference type="SAM" id="MobiDB-lite"/>
    </source>
</evidence>
<evidence type="ECO:0000313" key="11">
    <source>
        <dbReference type="EMBL" id="VFT83248.1"/>
    </source>
</evidence>
<keyword evidence="5" id="KW-0325">Glycoprotein</keyword>
<accession>A0A485KGD1</accession>
<dbReference type="CDD" id="cd00190">
    <property type="entry name" value="Tryp_SPc"/>
    <property type="match status" value="1"/>
</dbReference>
<comment type="similarity">
    <text evidence="1">Belongs to the peptidase S1 family.</text>
</comment>
<dbReference type="InterPro" id="IPR018114">
    <property type="entry name" value="TRYPSIN_HIS"/>
</dbReference>
<dbReference type="PROSITE" id="PS00134">
    <property type="entry name" value="TRYPSIN_HIS"/>
    <property type="match status" value="1"/>
</dbReference>
<dbReference type="InterPro" id="IPR001314">
    <property type="entry name" value="Peptidase_S1A"/>
</dbReference>
<keyword evidence="6" id="KW-0645">Protease</keyword>
<keyword evidence="3" id="KW-0843">Virulence</keyword>
<dbReference type="InterPro" id="IPR033116">
    <property type="entry name" value="TRYPSIN_SER"/>
</dbReference>
<feature type="chain" id="PRO_5033436890" evidence="8">
    <location>
        <begin position="19"/>
        <end position="326"/>
    </location>
</feature>
<evidence type="ECO:0000313" key="12">
    <source>
        <dbReference type="Proteomes" id="UP000332933"/>
    </source>
</evidence>
<keyword evidence="6" id="KW-0720">Serine protease</keyword>
<evidence type="ECO:0000313" key="10">
    <source>
        <dbReference type="EMBL" id="KAF0708695.1"/>
    </source>
</evidence>
<dbReference type="InterPro" id="IPR043504">
    <property type="entry name" value="Peptidase_S1_PA_chymotrypsin"/>
</dbReference>
<dbReference type="OrthoDB" id="61906at2759"/>
<dbReference type="PANTHER" id="PTHR24276">
    <property type="entry name" value="POLYSERASE-RELATED"/>
    <property type="match status" value="1"/>
</dbReference>
<proteinExistence type="inferred from homology"/>
<dbReference type="EMBL" id="VJMH01002456">
    <property type="protein sequence ID" value="KAF0708695.1"/>
    <property type="molecule type" value="Genomic_DNA"/>
</dbReference>
<dbReference type="Gene3D" id="2.40.10.10">
    <property type="entry name" value="Trypsin-like serine proteases"/>
    <property type="match status" value="1"/>
</dbReference>
<evidence type="ECO:0000256" key="2">
    <source>
        <dbReference type="ARBA" id="ARBA00022729"/>
    </source>
</evidence>
<name>A0A485KGD1_9STRA</name>
<keyword evidence="12" id="KW-1185">Reference proteome</keyword>
<dbReference type="PROSITE" id="PS50240">
    <property type="entry name" value="TRYPSIN_DOM"/>
    <property type="match status" value="1"/>
</dbReference>
<evidence type="ECO:0000256" key="3">
    <source>
        <dbReference type="ARBA" id="ARBA00023026"/>
    </source>
</evidence>
<sequence>MKLTYTLTTAIFAASAYAQLEIVGGKEAAKGQHQYVTGLRKTAGGSDFCGGSLIAPNVVLTAAHCIPAKPQYVAIGTHYLSGTQDGEQIKVTKTVVHPKRGNNNWDFAVLILERDSKFAPVQVSFDEVKAGTPTIVRGWGTTSSGGSQSNVLLEVGVDAIDNAQCGKFLGSSSIDETMLCAGGKRGEDSCQGDSGGPLTVEQNGSAKLVGVVSWGDGCAQQDKPGVYARISIARDFIQPYLKGASPSPSSPTMAPSTKPTAGPATKKPSTSKPSKPSGAPATSPPSNQCNGCTGCYYPTLSHCFPSEFDHAICDTYDNLGAFWCGN</sequence>
<dbReference type="Pfam" id="PF00089">
    <property type="entry name" value="Trypsin"/>
    <property type="match status" value="1"/>
</dbReference>
<dbReference type="InterPro" id="IPR050430">
    <property type="entry name" value="Peptidase_S1"/>
</dbReference>
<dbReference type="GO" id="GO:0004252">
    <property type="term" value="F:serine-type endopeptidase activity"/>
    <property type="evidence" value="ECO:0007669"/>
    <property type="project" value="InterPro"/>
</dbReference>
<evidence type="ECO:0000256" key="5">
    <source>
        <dbReference type="ARBA" id="ARBA00023180"/>
    </source>
</evidence>
<dbReference type="FunFam" id="2.40.10.10:FF:000002">
    <property type="entry name" value="Transmembrane protease serine"/>
    <property type="match status" value="1"/>
</dbReference>
<dbReference type="InterPro" id="IPR001254">
    <property type="entry name" value="Trypsin_dom"/>
</dbReference>
<feature type="compositionally biased region" description="Low complexity" evidence="7">
    <location>
        <begin position="244"/>
        <end position="286"/>
    </location>
</feature>
<dbReference type="SUPFAM" id="SSF50494">
    <property type="entry name" value="Trypsin-like serine proteases"/>
    <property type="match status" value="1"/>
</dbReference>
<keyword evidence="6" id="KW-0378">Hydrolase</keyword>
<evidence type="ECO:0000256" key="8">
    <source>
        <dbReference type="SAM" id="SignalP"/>
    </source>
</evidence>
<keyword evidence="4" id="KW-1015">Disulfide bond</keyword>
<reference evidence="11 12" key="1">
    <citation type="submission" date="2019-03" db="EMBL/GenBank/DDBJ databases">
        <authorList>
            <person name="Gaulin E."/>
            <person name="Dumas B."/>
        </authorList>
    </citation>
    <scope>NUCLEOTIDE SEQUENCE [LARGE SCALE GENOMIC DNA]</scope>
    <source>
        <strain evidence="11">CBS 568.67</strain>
    </source>
</reference>
<dbReference type="PROSITE" id="PS00135">
    <property type="entry name" value="TRYPSIN_SER"/>
    <property type="match status" value="1"/>
</dbReference>